<gene>
    <name evidence="3" type="ORF">PsYK624_080410</name>
</gene>
<evidence type="ECO:0000259" key="2">
    <source>
        <dbReference type="Pfam" id="PF00248"/>
    </source>
</evidence>
<dbReference type="PANTHER" id="PTHR43364">
    <property type="entry name" value="NADH-SPECIFIC METHYLGLYOXAL REDUCTASE-RELATED"/>
    <property type="match status" value="1"/>
</dbReference>
<name>A0A9P3GDN1_9APHY</name>
<sequence>MSHIPILLGTAQLGAPESGGRVSDKTVVQELVDIMLKHGHIGIDTARIYGQGTSEELIGTLDFRDVARVDTKIRALNPGDFSAARIKEQFKECVAALNGKKIRVLYLHTPDRSVPFEDTLQGLTDIWKYGGFEEFGLSNFMAWEVAEIAGLCAQHGFVPPTVYEGGYNIVDRQIEAELLPCLRKLHIRFAAFCPLAGGLLTDSSAAAAPPNFSPARSYVASYYTERYMRPAITTAVAELLQVVQAHGLPLAEVALRWLQWHSMLRPDDHGVIVAADSGAQLEANLTDCEKGPLPEAVAQACEDAWGKVKGDAPNYWV</sequence>
<dbReference type="Pfam" id="PF00248">
    <property type="entry name" value="Aldo_ket_red"/>
    <property type="match status" value="1"/>
</dbReference>
<dbReference type="InterPro" id="IPR050523">
    <property type="entry name" value="AKR_Detox_Biosynth"/>
</dbReference>
<dbReference type="PANTHER" id="PTHR43364:SF4">
    <property type="entry name" value="NAD(P)-LINKED OXIDOREDUCTASE SUPERFAMILY PROTEIN"/>
    <property type="match status" value="1"/>
</dbReference>
<reference evidence="3 4" key="1">
    <citation type="submission" date="2021-08" db="EMBL/GenBank/DDBJ databases">
        <title>Draft Genome Sequence of Phanerochaete sordida strain YK-624.</title>
        <authorList>
            <person name="Mori T."/>
            <person name="Dohra H."/>
            <person name="Suzuki T."/>
            <person name="Kawagishi H."/>
            <person name="Hirai H."/>
        </authorList>
    </citation>
    <scope>NUCLEOTIDE SEQUENCE [LARGE SCALE GENOMIC DNA]</scope>
    <source>
        <strain evidence="3 4">YK-624</strain>
    </source>
</reference>
<dbReference type="OrthoDB" id="2310150at2759"/>
<protein>
    <submittedName>
        <fullName evidence="3">Aldo/keto reductase</fullName>
    </submittedName>
</protein>
<evidence type="ECO:0000256" key="1">
    <source>
        <dbReference type="ARBA" id="ARBA00023002"/>
    </source>
</evidence>
<comment type="caution">
    <text evidence="3">The sequence shown here is derived from an EMBL/GenBank/DDBJ whole genome shotgun (WGS) entry which is preliminary data.</text>
</comment>
<evidence type="ECO:0000313" key="4">
    <source>
        <dbReference type="Proteomes" id="UP000703269"/>
    </source>
</evidence>
<dbReference type="Proteomes" id="UP000703269">
    <property type="component" value="Unassembled WGS sequence"/>
</dbReference>
<dbReference type="EMBL" id="BPQB01000023">
    <property type="protein sequence ID" value="GJE91890.1"/>
    <property type="molecule type" value="Genomic_DNA"/>
</dbReference>
<dbReference type="CDD" id="cd19075">
    <property type="entry name" value="AKR_AKR7A1-5"/>
    <property type="match status" value="1"/>
</dbReference>
<organism evidence="3 4">
    <name type="scientific">Phanerochaete sordida</name>
    <dbReference type="NCBI Taxonomy" id="48140"/>
    <lineage>
        <taxon>Eukaryota</taxon>
        <taxon>Fungi</taxon>
        <taxon>Dikarya</taxon>
        <taxon>Basidiomycota</taxon>
        <taxon>Agaricomycotina</taxon>
        <taxon>Agaricomycetes</taxon>
        <taxon>Polyporales</taxon>
        <taxon>Phanerochaetaceae</taxon>
        <taxon>Phanerochaete</taxon>
    </lineage>
</organism>
<accession>A0A9P3GDN1</accession>
<feature type="domain" description="NADP-dependent oxidoreductase" evidence="2">
    <location>
        <begin position="5"/>
        <end position="304"/>
    </location>
</feature>
<dbReference type="SUPFAM" id="SSF51430">
    <property type="entry name" value="NAD(P)-linked oxidoreductase"/>
    <property type="match status" value="1"/>
</dbReference>
<dbReference type="AlphaFoldDB" id="A0A9P3GDN1"/>
<dbReference type="GO" id="GO:0016491">
    <property type="term" value="F:oxidoreductase activity"/>
    <property type="evidence" value="ECO:0007669"/>
    <property type="project" value="UniProtKB-KW"/>
</dbReference>
<dbReference type="InterPro" id="IPR036812">
    <property type="entry name" value="NAD(P)_OxRdtase_dom_sf"/>
</dbReference>
<keyword evidence="1" id="KW-0560">Oxidoreductase</keyword>
<evidence type="ECO:0000313" key="3">
    <source>
        <dbReference type="EMBL" id="GJE91890.1"/>
    </source>
</evidence>
<proteinExistence type="predicted"/>
<dbReference type="Gene3D" id="3.20.20.100">
    <property type="entry name" value="NADP-dependent oxidoreductase domain"/>
    <property type="match status" value="1"/>
</dbReference>
<keyword evidence="4" id="KW-1185">Reference proteome</keyword>
<dbReference type="InterPro" id="IPR023210">
    <property type="entry name" value="NADP_OxRdtase_dom"/>
</dbReference>